<organism evidence="1 2">
    <name type="scientific">Brassica carinata</name>
    <name type="common">Ethiopian mustard</name>
    <name type="synonym">Abyssinian cabbage</name>
    <dbReference type="NCBI Taxonomy" id="52824"/>
    <lineage>
        <taxon>Eukaryota</taxon>
        <taxon>Viridiplantae</taxon>
        <taxon>Streptophyta</taxon>
        <taxon>Embryophyta</taxon>
        <taxon>Tracheophyta</taxon>
        <taxon>Spermatophyta</taxon>
        <taxon>Magnoliopsida</taxon>
        <taxon>eudicotyledons</taxon>
        <taxon>Gunneridae</taxon>
        <taxon>Pentapetalae</taxon>
        <taxon>rosids</taxon>
        <taxon>malvids</taxon>
        <taxon>Brassicales</taxon>
        <taxon>Brassicaceae</taxon>
        <taxon>Brassiceae</taxon>
        <taxon>Brassica</taxon>
    </lineage>
</organism>
<dbReference type="Proteomes" id="UP000886595">
    <property type="component" value="Unassembled WGS sequence"/>
</dbReference>
<proteinExistence type="predicted"/>
<evidence type="ECO:0000313" key="2">
    <source>
        <dbReference type="Proteomes" id="UP000886595"/>
    </source>
</evidence>
<dbReference type="EMBL" id="JAAMPC010000003">
    <property type="protein sequence ID" value="KAG2320480.1"/>
    <property type="molecule type" value="Genomic_DNA"/>
</dbReference>
<name>A0A8X7W0V5_BRACI</name>
<comment type="caution">
    <text evidence="1">The sequence shown here is derived from an EMBL/GenBank/DDBJ whole genome shotgun (WGS) entry which is preliminary data.</text>
</comment>
<evidence type="ECO:0000313" key="1">
    <source>
        <dbReference type="EMBL" id="KAG2320480.1"/>
    </source>
</evidence>
<keyword evidence="2" id="KW-1185">Reference proteome</keyword>
<gene>
    <name evidence="1" type="ORF">Bca52824_013693</name>
</gene>
<accession>A0A8X7W0V5</accession>
<protein>
    <submittedName>
        <fullName evidence="1">Uncharacterized protein</fullName>
    </submittedName>
</protein>
<reference evidence="1 2" key="1">
    <citation type="submission" date="2020-02" db="EMBL/GenBank/DDBJ databases">
        <authorList>
            <person name="Ma Q."/>
            <person name="Huang Y."/>
            <person name="Song X."/>
            <person name="Pei D."/>
        </authorList>
    </citation>
    <scope>NUCLEOTIDE SEQUENCE [LARGE SCALE GENOMIC DNA]</scope>
    <source>
        <strain evidence="1">Sxm20200214</strain>
        <tissue evidence="1">Leaf</tissue>
    </source>
</reference>
<sequence>MKDPVNPNNSPGQVCARDFSGEAGGVVWLLFGHSMQEKSSISKKWQVKLLCPYDNRTGKSPKTQKLSEALEEFNHLEELLDAMLESS</sequence>
<dbReference type="AlphaFoldDB" id="A0A8X7W0V5"/>